<dbReference type="Proteomes" id="UP000460626">
    <property type="component" value="Unassembled WGS sequence"/>
</dbReference>
<evidence type="ECO:0000259" key="14">
    <source>
        <dbReference type="Pfam" id="PF07715"/>
    </source>
</evidence>
<dbReference type="InterPro" id="IPR036942">
    <property type="entry name" value="Beta-barrel_TonB_sf"/>
</dbReference>
<keyword evidence="3" id="KW-1134">Transmembrane beta strand</keyword>
<feature type="compositionally biased region" description="Pro residues" evidence="11">
    <location>
        <begin position="35"/>
        <end position="49"/>
    </location>
</feature>
<dbReference type="PANTHER" id="PTHR30069:SF29">
    <property type="entry name" value="HEMOGLOBIN AND HEMOGLOBIN-HAPTOGLOBIN-BINDING PROTEIN 1-RELATED"/>
    <property type="match status" value="1"/>
</dbReference>
<dbReference type="Pfam" id="PF07715">
    <property type="entry name" value="Plug"/>
    <property type="match status" value="1"/>
</dbReference>
<keyword evidence="9" id="KW-0998">Cell outer membrane</keyword>
<keyword evidence="8 15" id="KW-0675">Receptor</keyword>
<keyword evidence="4" id="KW-0812">Transmembrane</keyword>
<dbReference type="InterPro" id="IPR012910">
    <property type="entry name" value="Plug_dom"/>
</dbReference>
<evidence type="ECO:0000313" key="15">
    <source>
        <dbReference type="EMBL" id="MXO92380.1"/>
    </source>
</evidence>
<evidence type="ECO:0000256" key="8">
    <source>
        <dbReference type="ARBA" id="ARBA00023170"/>
    </source>
</evidence>
<proteinExistence type="inferred from homology"/>
<evidence type="ECO:0000256" key="10">
    <source>
        <dbReference type="RuleBase" id="RU003357"/>
    </source>
</evidence>
<keyword evidence="6 10" id="KW-0798">TonB box</keyword>
<dbReference type="Pfam" id="PF00593">
    <property type="entry name" value="TonB_dep_Rec_b-barrel"/>
    <property type="match status" value="1"/>
</dbReference>
<dbReference type="Gene3D" id="2.170.130.10">
    <property type="entry name" value="TonB-dependent receptor, plug domain"/>
    <property type="match status" value="1"/>
</dbReference>
<evidence type="ECO:0000259" key="13">
    <source>
        <dbReference type="Pfam" id="PF00593"/>
    </source>
</evidence>
<feature type="domain" description="TonB-dependent receptor-like beta-barrel" evidence="13">
    <location>
        <begin position="286"/>
        <end position="669"/>
    </location>
</feature>
<dbReference type="InterPro" id="IPR000531">
    <property type="entry name" value="Beta-barrel_TonB"/>
</dbReference>
<feature type="region of interest" description="Disordered" evidence="11">
    <location>
        <begin position="29"/>
        <end position="58"/>
    </location>
</feature>
<evidence type="ECO:0000256" key="9">
    <source>
        <dbReference type="ARBA" id="ARBA00023237"/>
    </source>
</evidence>
<comment type="subcellular location">
    <subcellularLocation>
        <location evidence="1">Cell outer membrane</location>
        <topology evidence="1">Multi-pass membrane protein</topology>
    </subcellularLocation>
</comment>
<dbReference type="SUPFAM" id="SSF56935">
    <property type="entry name" value="Porins"/>
    <property type="match status" value="1"/>
</dbReference>
<evidence type="ECO:0000256" key="7">
    <source>
        <dbReference type="ARBA" id="ARBA00023136"/>
    </source>
</evidence>
<dbReference type="AlphaFoldDB" id="A0A844ZYS1"/>
<feature type="chain" id="PRO_5032873457" evidence="12">
    <location>
        <begin position="29"/>
        <end position="712"/>
    </location>
</feature>
<organism evidence="15 16">
    <name type="scientific">Aurantiacibacter arachoides</name>
    <dbReference type="NCBI Taxonomy" id="1850444"/>
    <lineage>
        <taxon>Bacteria</taxon>
        <taxon>Pseudomonadati</taxon>
        <taxon>Pseudomonadota</taxon>
        <taxon>Alphaproteobacteria</taxon>
        <taxon>Sphingomonadales</taxon>
        <taxon>Erythrobacteraceae</taxon>
        <taxon>Aurantiacibacter</taxon>
    </lineage>
</organism>
<protein>
    <submittedName>
        <fullName evidence="15">TonB-dependent receptor</fullName>
    </submittedName>
</protein>
<dbReference type="PANTHER" id="PTHR30069">
    <property type="entry name" value="TONB-DEPENDENT OUTER MEMBRANE RECEPTOR"/>
    <property type="match status" value="1"/>
</dbReference>
<evidence type="ECO:0000256" key="3">
    <source>
        <dbReference type="ARBA" id="ARBA00022452"/>
    </source>
</evidence>
<comment type="similarity">
    <text evidence="10">Belongs to the TonB-dependent receptor family.</text>
</comment>
<evidence type="ECO:0000256" key="4">
    <source>
        <dbReference type="ARBA" id="ARBA00022692"/>
    </source>
</evidence>
<dbReference type="GO" id="GO:0044718">
    <property type="term" value="P:siderophore transmembrane transport"/>
    <property type="evidence" value="ECO:0007669"/>
    <property type="project" value="TreeGrafter"/>
</dbReference>
<dbReference type="GO" id="GO:0015344">
    <property type="term" value="F:siderophore uptake transmembrane transporter activity"/>
    <property type="evidence" value="ECO:0007669"/>
    <property type="project" value="TreeGrafter"/>
</dbReference>
<evidence type="ECO:0000256" key="1">
    <source>
        <dbReference type="ARBA" id="ARBA00004571"/>
    </source>
</evidence>
<evidence type="ECO:0000313" key="16">
    <source>
        <dbReference type="Proteomes" id="UP000460626"/>
    </source>
</evidence>
<feature type="domain" description="TonB-dependent receptor plug" evidence="14">
    <location>
        <begin position="55"/>
        <end position="140"/>
    </location>
</feature>
<keyword evidence="2" id="KW-0813">Transport</keyword>
<dbReference type="InterPro" id="IPR037066">
    <property type="entry name" value="Plug_dom_sf"/>
</dbReference>
<dbReference type="InterPro" id="IPR039426">
    <property type="entry name" value="TonB-dep_rcpt-like"/>
</dbReference>
<comment type="caution">
    <text evidence="15">The sequence shown here is derived from an EMBL/GenBank/DDBJ whole genome shotgun (WGS) entry which is preliminary data.</text>
</comment>
<sequence length="712" mass="75920">MPLILLDKPVASLALALALCAAGAPLRAQDMPSGDAPPPQGADVPPAPGVGPETAAAEREVYTPADFARYAPRTAFDMIARIPGFSINGGGGGGRGLGQASGNLLINGERVASKSNSTADQLSRIPAGNVVRIEVVDGATLDIPGLSGRIANIVVETSGVSGQYEWRPGLSLARGRLTPFDGEASVTGALAGVGYTLALRNGAFARGQGGPAILTDALGVVDARENVLLDRFDRPTASGTFAFTPAPGVSANVNLSGGIERYRSRESERRVAGNPLPFLDERIAAVSDEWFYEIGGDVTFPLGGGQLKLIALEAFDHKDRTDTSLVEVGALPDARGSRFRRVADIGERIGRGEYTFGLWGADWQVAGEAAFNRLDQKGDLFVYDAPRGDYLAVPFPQGRGGVREDRYEGSVSSGFTLAPSISIQAIAGAEYATLSQTGSDALSRTFVRPKGSLRAAWAAMAGLDLSLEIARRVGQLDFGDFLASVSLESDRENLGNNRLRPQQSWETRLEAVRDLGALGTGTLTLFDQRIEDLVLIVPVASGGAAQGNIPKARRYGAALRGTLQMEPLGWQGARIDGRVAWENSRVEDPVTGLPRRFDGLDPFSIELNLRHDVPDTDWAWGGSFRDRSRAPYFRVTETFFSYGETTELSLFAEHKDVLGATVRLGVSNLADEPNVLLRTVSAGRRGDAPLLFTEERRRSSGPRVQLRVAGSF</sequence>
<feature type="signal peptide" evidence="12">
    <location>
        <begin position="1"/>
        <end position="28"/>
    </location>
</feature>
<name>A0A844ZYS1_9SPHN</name>
<evidence type="ECO:0000256" key="12">
    <source>
        <dbReference type="SAM" id="SignalP"/>
    </source>
</evidence>
<dbReference type="GO" id="GO:0009279">
    <property type="term" value="C:cell outer membrane"/>
    <property type="evidence" value="ECO:0007669"/>
    <property type="project" value="UniProtKB-SubCell"/>
</dbReference>
<dbReference type="OrthoDB" id="7622322at2"/>
<keyword evidence="16" id="KW-1185">Reference proteome</keyword>
<keyword evidence="7 10" id="KW-0472">Membrane</keyword>
<gene>
    <name evidence="15" type="ORF">GRI62_02015</name>
</gene>
<accession>A0A844ZYS1</accession>
<keyword evidence="5 12" id="KW-0732">Signal</keyword>
<evidence type="ECO:0000256" key="5">
    <source>
        <dbReference type="ARBA" id="ARBA00022729"/>
    </source>
</evidence>
<evidence type="ECO:0000256" key="6">
    <source>
        <dbReference type="ARBA" id="ARBA00023077"/>
    </source>
</evidence>
<reference evidence="15 16" key="1">
    <citation type="submission" date="2019-12" db="EMBL/GenBank/DDBJ databases">
        <title>Genomic-based taxomic classification of the family Erythrobacteraceae.</title>
        <authorList>
            <person name="Xu L."/>
        </authorList>
    </citation>
    <scope>NUCLEOTIDE SEQUENCE [LARGE SCALE GENOMIC DNA]</scope>
    <source>
        <strain evidence="15 16">RC4-10-4</strain>
    </source>
</reference>
<evidence type="ECO:0000256" key="11">
    <source>
        <dbReference type="SAM" id="MobiDB-lite"/>
    </source>
</evidence>
<dbReference type="RefSeq" id="WP_131451767.1">
    <property type="nucleotide sequence ID" value="NZ_BMJK01000001.1"/>
</dbReference>
<dbReference type="Gene3D" id="2.40.170.20">
    <property type="entry name" value="TonB-dependent receptor, beta-barrel domain"/>
    <property type="match status" value="1"/>
</dbReference>
<dbReference type="EMBL" id="WTYH01000001">
    <property type="protein sequence ID" value="MXO92380.1"/>
    <property type="molecule type" value="Genomic_DNA"/>
</dbReference>
<evidence type="ECO:0000256" key="2">
    <source>
        <dbReference type="ARBA" id="ARBA00022448"/>
    </source>
</evidence>